<dbReference type="SUPFAM" id="SSF52172">
    <property type="entry name" value="CheY-like"/>
    <property type="match status" value="1"/>
</dbReference>
<keyword evidence="7" id="KW-1185">Reference proteome</keyword>
<sequence length="211" mass="23304">MADFICVGIIEDDLLCRQAQENILNLSATFRLVGSWGDAESAILAMPEILPDILLVDIKLPGIDGIECIRRLKKSCPHTLFLVVTTSEEDEHVFEALRAGASGYLIKTDGLDALIAGIKEAWAGGAPLSRNIACKIVRHFNHFSGNVCNNQLTSREREIIVLLAGGQTYKEIAAQLSISVETTKKHIKNIYAKLEVHSRTEAVNKWRLPQK</sequence>
<dbReference type="PANTHER" id="PTHR43214:SF43">
    <property type="entry name" value="TWO-COMPONENT RESPONSE REGULATOR"/>
    <property type="match status" value="1"/>
</dbReference>
<evidence type="ECO:0000256" key="3">
    <source>
        <dbReference type="PROSITE-ProRule" id="PRU00169"/>
    </source>
</evidence>
<dbReference type="Pfam" id="PF00072">
    <property type="entry name" value="Response_reg"/>
    <property type="match status" value="1"/>
</dbReference>
<evidence type="ECO:0000259" key="4">
    <source>
        <dbReference type="PROSITE" id="PS50043"/>
    </source>
</evidence>
<comment type="caution">
    <text evidence="6">The sequence shown here is derived from an EMBL/GenBank/DDBJ whole genome shotgun (WGS) entry which is preliminary data.</text>
</comment>
<dbReference type="CDD" id="cd06170">
    <property type="entry name" value="LuxR_C_like"/>
    <property type="match status" value="1"/>
</dbReference>
<dbReference type="AlphaFoldDB" id="A0A2P8HA63"/>
<feature type="domain" description="HTH luxR-type" evidence="4">
    <location>
        <begin position="145"/>
        <end position="210"/>
    </location>
</feature>
<evidence type="ECO:0000313" key="7">
    <source>
        <dbReference type="Proteomes" id="UP000240971"/>
    </source>
</evidence>
<dbReference type="InterPro" id="IPR058245">
    <property type="entry name" value="NreC/VraR/RcsB-like_REC"/>
</dbReference>
<keyword evidence="2" id="KW-0238">DNA-binding</keyword>
<dbReference type="GO" id="GO:0006355">
    <property type="term" value="P:regulation of DNA-templated transcription"/>
    <property type="evidence" value="ECO:0007669"/>
    <property type="project" value="InterPro"/>
</dbReference>
<dbReference type="PANTHER" id="PTHR43214">
    <property type="entry name" value="TWO-COMPONENT RESPONSE REGULATOR"/>
    <property type="match status" value="1"/>
</dbReference>
<dbReference type="InterPro" id="IPR039420">
    <property type="entry name" value="WalR-like"/>
</dbReference>
<dbReference type="Pfam" id="PF00196">
    <property type="entry name" value="GerE"/>
    <property type="match status" value="1"/>
</dbReference>
<name>A0A2P8HA63_CHINA</name>
<dbReference type="SMART" id="SM00448">
    <property type="entry name" value="REC"/>
    <property type="match status" value="1"/>
</dbReference>
<gene>
    <name evidence="6" type="ORF">CLV51_10963</name>
</gene>
<dbReference type="SMART" id="SM00421">
    <property type="entry name" value="HTH_LUXR"/>
    <property type="match status" value="1"/>
</dbReference>
<dbReference type="PRINTS" id="PR00038">
    <property type="entry name" value="HTHLUXR"/>
</dbReference>
<reference evidence="6 7" key="1">
    <citation type="submission" date="2018-03" db="EMBL/GenBank/DDBJ databases">
        <title>Genomic Encyclopedia of Archaeal and Bacterial Type Strains, Phase II (KMG-II): from individual species to whole genera.</title>
        <authorList>
            <person name="Goeker M."/>
        </authorList>
    </citation>
    <scope>NUCLEOTIDE SEQUENCE [LARGE SCALE GENOMIC DNA]</scope>
    <source>
        <strain evidence="6 7">DSM 24859</strain>
    </source>
</reference>
<dbReference type="PROSITE" id="PS50043">
    <property type="entry name" value="HTH_LUXR_2"/>
    <property type="match status" value="1"/>
</dbReference>
<evidence type="ECO:0000256" key="2">
    <source>
        <dbReference type="ARBA" id="ARBA00023125"/>
    </source>
</evidence>
<accession>A0A2P8HA63</accession>
<dbReference type="GO" id="GO:0003677">
    <property type="term" value="F:DNA binding"/>
    <property type="evidence" value="ECO:0007669"/>
    <property type="project" value="UniProtKB-KW"/>
</dbReference>
<dbReference type="RefSeq" id="WP_106531163.1">
    <property type="nucleotide sequence ID" value="NZ_PYAW01000009.1"/>
</dbReference>
<dbReference type="InterPro" id="IPR000792">
    <property type="entry name" value="Tscrpt_reg_LuxR_C"/>
</dbReference>
<dbReference type="EMBL" id="PYAW01000009">
    <property type="protein sequence ID" value="PSL43069.1"/>
    <property type="molecule type" value="Genomic_DNA"/>
</dbReference>
<protein>
    <submittedName>
        <fullName evidence="6">LuxR family two component transcriptional regulator</fullName>
    </submittedName>
</protein>
<organism evidence="6 7">
    <name type="scientific">Chitinophaga niastensis</name>
    <dbReference type="NCBI Taxonomy" id="536980"/>
    <lineage>
        <taxon>Bacteria</taxon>
        <taxon>Pseudomonadati</taxon>
        <taxon>Bacteroidota</taxon>
        <taxon>Chitinophagia</taxon>
        <taxon>Chitinophagales</taxon>
        <taxon>Chitinophagaceae</taxon>
        <taxon>Chitinophaga</taxon>
    </lineage>
</organism>
<feature type="modified residue" description="4-aspartylphosphate" evidence="3">
    <location>
        <position position="57"/>
    </location>
</feature>
<dbReference type="InterPro" id="IPR011006">
    <property type="entry name" value="CheY-like_superfamily"/>
</dbReference>
<proteinExistence type="predicted"/>
<dbReference type="Gene3D" id="3.40.50.2300">
    <property type="match status" value="1"/>
</dbReference>
<dbReference type="PROSITE" id="PS50110">
    <property type="entry name" value="RESPONSE_REGULATORY"/>
    <property type="match status" value="1"/>
</dbReference>
<feature type="domain" description="Response regulatory" evidence="5">
    <location>
        <begin position="6"/>
        <end position="122"/>
    </location>
</feature>
<evidence type="ECO:0000259" key="5">
    <source>
        <dbReference type="PROSITE" id="PS50110"/>
    </source>
</evidence>
<evidence type="ECO:0000313" key="6">
    <source>
        <dbReference type="EMBL" id="PSL43069.1"/>
    </source>
</evidence>
<dbReference type="GO" id="GO:0000160">
    <property type="term" value="P:phosphorelay signal transduction system"/>
    <property type="evidence" value="ECO:0007669"/>
    <property type="project" value="InterPro"/>
</dbReference>
<dbReference type="CDD" id="cd17535">
    <property type="entry name" value="REC_NarL-like"/>
    <property type="match status" value="1"/>
</dbReference>
<keyword evidence="1 3" id="KW-0597">Phosphoprotein</keyword>
<dbReference type="InterPro" id="IPR016032">
    <property type="entry name" value="Sig_transdc_resp-reg_C-effctor"/>
</dbReference>
<dbReference type="Proteomes" id="UP000240971">
    <property type="component" value="Unassembled WGS sequence"/>
</dbReference>
<evidence type="ECO:0000256" key="1">
    <source>
        <dbReference type="ARBA" id="ARBA00022553"/>
    </source>
</evidence>
<dbReference type="OrthoDB" id="9797341at2"/>
<dbReference type="SUPFAM" id="SSF46894">
    <property type="entry name" value="C-terminal effector domain of the bipartite response regulators"/>
    <property type="match status" value="1"/>
</dbReference>
<dbReference type="InterPro" id="IPR001789">
    <property type="entry name" value="Sig_transdc_resp-reg_receiver"/>
</dbReference>